<evidence type="ECO:0000313" key="2">
    <source>
        <dbReference type="Proteomes" id="UP000009235"/>
    </source>
</evidence>
<dbReference type="AlphaFoldDB" id="F6EFY3"/>
<sequence length="40" mass="4326">MVFGGAARSGGGVPEAAERYEFGIPSFAVRVVIRDRGEKW</sequence>
<dbReference type="EMBL" id="CP002786">
    <property type="protein sequence ID" value="AEF42247.1"/>
    <property type="molecule type" value="Genomic_DNA"/>
</dbReference>
<protein>
    <submittedName>
        <fullName evidence="1">Uncharacterized protein</fullName>
    </submittedName>
</protein>
<evidence type="ECO:0000313" key="1">
    <source>
        <dbReference type="EMBL" id="AEF42247.1"/>
    </source>
</evidence>
<gene>
    <name evidence="1" type="ordered locus">AS9A_3809</name>
</gene>
<keyword evidence="2" id="KW-1185">Reference proteome</keyword>
<dbReference type="Proteomes" id="UP000009235">
    <property type="component" value="Chromosome"/>
</dbReference>
<accession>F6EFY3</accession>
<dbReference type="KEGG" id="asd:AS9A_3809"/>
<name>F6EFY3_HOYSD</name>
<organism evidence="1 2">
    <name type="scientific">Hoyosella subflava (strain DSM 45089 / JCM 17490 / NBRC 109087 / DQS3-9A1)</name>
    <name type="common">Amycolicicoccus subflavus</name>
    <dbReference type="NCBI Taxonomy" id="443218"/>
    <lineage>
        <taxon>Bacteria</taxon>
        <taxon>Bacillati</taxon>
        <taxon>Actinomycetota</taxon>
        <taxon>Actinomycetes</taxon>
        <taxon>Mycobacteriales</taxon>
        <taxon>Hoyosellaceae</taxon>
        <taxon>Hoyosella</taxon>
    </lineage>
</organism>
<reference evidence="1 2" key="1">
    <citation type="journal article" date="2011" name="J. Bacteriol.">
        <title>Complete genome sequence of Amycolicicoccus subflavus DQS3-9A1T, an actinomycete isolated from crude oil-polluted soil.</title>
        <authorList>
            <person name="Cai M."/>
            <person name="Chen W.M."/>
            <person name="Nie Y."/>
            <person name="Chi C.Q."/>
            <person name="Wang Y.N."/>
            <person name="Tang Y.Q."/>
            <person name="Li G.Y."/>
            <person name="Wu X.L."/>
        </authorList>
    </citation>
    <scope>NUCLEOTIDE SEQUENCE [LARGE SCALE GENOMIC DNA]</scope>
    <source>
        <strain evidence="2">DSM 45089 / DQS3-9A1</strain>
    </source>
</reference>
<proteinExistence type="predicted"/>
<dbReference type="HOGENOM" id="CLU_3283882_0_0_11"/>
<dbReference type="STRING" id="443218.AS9A_3809"/>